<dbReference type="InterPro" id="IPR025110">
    <property type="entry name" value="AMP-bd_C"/>
</dbReference>
<dbReference type="InterPro" id="IPR010071">
    <property type="entry name" value="AA_adenyl_dom"/>
</dbReference>
<dbReference type="CDD" id="cd19540">
    <property type="entry name" value="LCL_NRPS-like"/>
    <property type="match status" value="1"/>
</dbReference>
<protein>
    <submittedName>
        <fullName evidence="5">Linear gramicidin synthetase subunit C</fullName>
    </submittedName>
</protein>
<accession>A0ABQ0KJ51</accession>
<dbReference type="Gene3D" id="3.30.559.10">
    <property type="entry name" value="Chloramphenicol acetyltransferase-like domain"/>
    <property type="match status" value="2"/>
</dbReference>
<dbReference type="InterPro" id="IPR001242">
    <property type="entry name" value="Condensation_dom"/>
</dbReference>
<dbReference type="Pfam" id="PF00668">
    <property type="entry name" value="Condensation"/>
    <property type="match status" value="2"/>
</dbReference>
<dbReference type="InterPro" id="IPR036736">
    <property type="entry name" value="ACP-like_sf"/>
</dbReference>
<dbReference type="InterPro" id="IPR000873">
    <property type="entry name" value="AMP-dep_synth/lig_dom"/>
</dbReference>
<evidence type="ECO:0000313" key="6">
    <source>
        <dbReference type="Proteomes" id="UP000069773"/>
    </source>
</evidence>
<dbReference type="Pfam" id="PF00501">
    <property type="entry name" value="AMP-binding"/>
    <property type="match status" value="2"/>
</dbReference>
<feature type="non-terminal residue" evidence="5">
    <location>
        <position position="1725"/>
    </location>
</feature>
<organism evidence="5 6">
    <name type="scientific">Mycolicibacterium novocastrense</name>
    <name type="common">Mycobacterium novocastrense</name>
    <dbReference type="NCBI Taxonomy" id="59813"/>
    <lineage>
        <taxon>Bacteria</taxon>
        <taxon>Bacillati</taxon>
        <taxon>Actinomycetota</taxon>
        <taxon>Actinomycetes</taxon>
        <taxon>Mycobacteriales</taxon>
        <taxon>Mycobacteriaceae</taxon>
        <taxon>Mycolicibacterium</taxon>
    </lineage>
</organism>
<sequence>MQIADVLPLTPLQQGLLFHARTQTTDVYAVQLDTTVAGPLEPHKLHEAVDTVVKRHPHLVARFSDEFDEPVQIIPADPAAGWRYIGTLAEGLDVDDQIQRICAEERAAVSDLADGPVFRVALIRIAEHRHRLVMTNHHIVMDGWSLPILVGEIFASYQGQRLPAPAPYRSFVAWLISRDRDAARTAWQDYLAGFDTPTLVGPPDRSTLGPRAVETFQIPAEITRDIGELARSHHTTTNIVLQAAWAQLLMWLTDRRDIAFGTTVSTRPAEVRGAESMVGLFINTVPVRANVTAVTTIGDLIAQLHDAHLGTLEHQHLALTDIHRITGQERLFDTLFVYENYPIETAALSVNHGLAITETTARESNHYPMTLQAQPGRELGLRVEFDTDVFDASTIAALIERLTRVLAAMTADPMRRVRSVDVLTEDEHAWLDEAGNRVRMKRIDPPAVSIPVLWSARVTEAPGTAAVSCGGRLWTYLELDQASNRLAHLLADSGVGPGQCVALLLERSAEAVVAMLAVLKTGAAYLAIDPNLPAERIGFMLIDAAPISVVTIRGLADRLDGYDVTVIELEDARTETYPSEFSPTPTADDLAYVIYTSGTTGTPKGVAISHRNLAHLVNSMSPHLPDKQVWTQCHSYAFDFSVWEIWATLLNGGRLVIVPETIADSPEEFRALLLNEHVTVLTQTPSALSVLPAEGLESLALLVGGEACPAEVVDRWAPGRVMVNAYGPTETTVYASMSPPLAPGSGAAPIGAPVPTTAVFVLDGWLRSVPVGVVGELYVAGVGVGVGYLGRAGLTAGRFVACPFGSAGSRMYRTGDLVLWRADGQLQFVGRADEQVKVRGYRVELGEIRSVLAQLDGVVQAAVVVREDRRGDKRLVGYITGTAEPSAVRAQLADRLPSYMVPAAVVLIEALPLTVSGKLDTRALPTPEYQAGQYRIPSSAVEEIIAGIFARVLGADRVGVDDSFFDLGGDSLLAMRATAAVNSALDTHISVRELFEAPTVARLAGRTGAAPGGRPRLVPSERPAAVPLSFAQQRLWFLDQLHGPSPVYNVVAALRLSGPLNSQALRAALADVVARHESLRTLVAAPDGIPQQVVVPSEHADFGWNAVDASGWSESRLDEAIGAVARRTFDLAAEMPLHVGLFRLADDEHVLAAVVHHIAADGWSMPRLMKDLGVAYARRCAGLVPDWAPLAVQYADYTLWQRAQLGEVTDPDSPIAEQLAYWEQQLGGLAERMPLPTDRPYPAVADHDGASVLVDWPAPLQQQIATLAREFNATSFMVVQAALAVLLAKVGAGRDVAVGFPVAGRGDPALDDLVGFFVNTLVLRVDVGADLTVGELLAQVRRRCLAAYEHQDVPFEVLVERLNPTRNLAHHPLVQVSLAWQNLPVYAAGTTDGLHLGGLHVTPIPVETQTARMDLTFSLAESVTEDGEPAGIAGAVEFRTDVFDAASIEVLIERFERVLAAMCTDPTRRVASIGALNDFERARLDELGHRASLTDSRPPMSIPELFSAQVVRAPEAVAVTFEGRSMTYLDLDEAADRLAHSLVDLGAGPGERVGLLVPRSADAIVAILGVLKTGAACVPVDPVVPDARIDFVLEDAAPVVVITTATLRSRLAGHGVRVIDVDDLSVTGDGSALPVPHHDDVAYLIYTSGTTGVPKAAGITHAGVTGLLGSLDAGLPDPGVWALCHSLAFDVSVWVIHPGVSGEFFRWEGWARGFEVIEAVSGGIE</sequence>
<dbReference type="InterPro" id="IPR020845">
    <property type="entry name" value="AMP-binding_CS"/>
</dbReference>
<dbReference type="Gene3D" id="3.30.300.30">
    <property type="match status" value="1"/>
</dbReference>
<dbReference type="Gene3D" id="2.30.38.10">
    <property type="entry name" value="Luciferase, Domain 3"/>
    <property type="match status" value="1"/>
</dbReference>
<dbReference type="Proteomes" id="UP000069773">
    <property type="component" value="Unassembled WGS sequence"/>
</dbReference>
<comment type="caution">
    <text evidence="5">The sequence shown here is derived from an EMBL/GenBank/DDBJ whole genome shotgun (WGS) entry which is preliminary data.</text>
</comment>
<dbReference type="CDD" id="cd19543">
    <property type="entry name" value="DCL_NRPS"/>
    <property type="match status" value="1"/>
</dbReference>
<dbReference type="SUPFAM" id="SSF56801">
    <property type="entry name" value="Acetyl-CoA synthetase-like"/>
    <property type="match status" value="2"/>
</dbReference>
<name>A0ABQ0KJ51_MYCNV</name>
<evidence type="ECO:0000313" key="5">
    <source>
        <dbReference type="EMBL" id="GAT09457.1"/>
    </source>
</evidence>
<evidence type="ECO:0000256" key="2">
    <source>
        <dbReference type="ARBA" id="ARBA00022450"/>
    </source>
</evidence>
<dbReference type="PANTHER" id="PTHR45527:SF1">
    <property type="entry name" value="FATTY ACID SYNTHASE"/>
    <property type="match status" value="1"/>
</dbReference>
<dbReference type="InterPro" id="IPR009081">
    <property type="entry name" value="PP-bd_ACP"/>
</dbReference>
<evidence type="ECO:0000256" key="3">
    <source>
        <dbReference type="ARBA" id="ARBA00022553"/>
    </source>
</evidence>
<dbReference type="InterPro" id="IPR023213">
    <property type="entry name" value="CAT-like_dom_sf"/>
</dbReference>
<gene>
    <name evidence="5" type="ORF">RMCN_2590</name>
</gene>
<comment type="cofactor">
    <cofactor evidence="1">
        <name>pantetheine 4'-phosphate</name>
        <dbReference type="ChEBI" id="CHEBI:47942"/>
    </cofactor>
</comment>
<dbReference type="Gene3D" id="1.10.1200.10">
    <property type="entry name" value="ACP-like"/>
    <property type="match status" value="1"/>
</dbReference>
<dbReference type="SMART" id="SM00823">
    <property type="entry name" value="PKS_PP"/>
    <property type="match status" value="1"/>
</dbReference>
<keyword evidence="2" id="KW-0596">Phosphopantetheine</keyword>
<proteinExistence type="predicted"/>
<keyword evidence="3" id="KW-0597">Phosphoprotein</keyword>
<dbReference type="PROSITE" id="PS00012">
    <property type="entry name" value="PHOSPHOPANTETHEINE"/>
    <property type="match status" value="1"/>
</dbReference>
<reference evidence="5 6" key="1">
    <citation type="journal article" date="2016" name="Genome Announc.">
        <title>Draft Genome Sequences of Five Rapidly Growing Mycobacterium Species, M. thermoresistibile, M. fortuitum subsp. acetamidolyticum, M. canariasense, M. brisbanense, and M. novocastrense.</title>
        <authorList>
            <person name="Katahira K."/>
            <person name="Ogura Y."/>
            <person name="Gotoh Y."/>
            <person name="Hayashi T."/>
        </authorList>
    </citation>
    <scope>NUCLEOTIDE SEQUENCE [LARGE SCALE GENOMIC DNA]</scope>
    <source>
        <strain evidence="5 6">JCM18114</strain>
    </source>
</reference>
<evidence type="ECO:0000259" key="4">
    <source>
        <dbReference type="PROSITE" id="PS50075"/>
    </source>
</evidence>
<dbReference type="SUPFAM" id="SSF47336">
    <property type="entry name" value="ACP-like"/>
    <property type="match status" value="1"/>
</dbReference>
<feature type="domain" description="Carrier" evidence="4">
    <location>
        <begin position="936"/>
        <end position="1011"/>
    </location>
</feature>
<dbReference type="InterPro" id="IPR045851">
    <property type="entry name" value="AMP-bd_C_sf"/>
</dbReference>
<dbReference type="Pfam" id="PF00550">
    <property type="entry name" value="PP-binding"/>
    <property type="match status" value="1"/>
</dbReference>
<dbReference type="Gene3D" id="3.30.559.30">
    <property type="entry name" value="Nonribosomal peptide synthetase, condensation domain"/>
    <property type="match status" value="2"/>
</dbReference>
<dbReference type="SUPFAM" id="SSF52777">
    <property type="entry name" value="CoA-dependent acyltransferases"/>
    <property type="match status" value="4"/>
</dbReference>
<keyword evidence="6" id="KW-1185">Reference proteome</keyword>
<dbReference type="Gene3D" id="3.40.50.980">
    <property type="match status" value="4"/>
</dbReference>
<dbReference type="NCBIfam" id="TIGR01733">
    <property type="entry name" value="AA-adenyl-dom"/>
    <property type="match status" value="1"/>
</dbReference>
<dbReference type="InterPro" id="IPR020806">
    <property type="entry name" value="PKS_PP-bd"/>
</dbReference>
<evidence type="ECO:0000256" key="1">
    <source>
        <dbReference type="ARBA" id="ARBA00001957"/>
    </source>
</evidence>
<dbReference type="EMBL" id="BCTA01000034">
    <property type="protein sequence ID" value="GAT09457.1"/>
    <property type="molecule type" value="Genomic_DNA"/>
</dbReference>
<dbReference type="PANTHER" id="PTHR45527">
    <property type="entry name" value="NONRIBOSOMAL PEPTIDE SYNTHETASE"/>
    <property type="match status" value="1"/>
</dbReference>
<dbReference type="PROSITE" id="PS50075">
    <property type="entry name" value="CARRIER"/>
    <property type="match status" value="1"/>
</dbReference>
<dbReference type="PROSITE" id="PS00455">
    <property type="entry name" value="AMP_BINDING"/>
    <property type="match status" value="2"/>
</dbReference>
<dbReference type="InterPro" id="IPR006162">
    <property type="entry name" value="Ppantetheine_attach_site"/>
</dbReference>
<dbReference type="Pfam" id="PF13193">
    <property type="entry name" value="AMP-binding_C"/>
    <property type="match status" value="1"/>
</dbReference>